<feature type="region of interest" description="Disordered" evidence="5">
    <location>
        <begin position="89"/>
        <end position="119"/>
    </location>
</feature>
<reference evidence="6" key="2">
    <citation type="submission" date="2023-05" db="EMBL/GenBank/DDBJ databases">
        <authorList>
            <consortium name="Lawrence Berkeley National Laboratory"/>
            <person name="Steindorff A."/>
            <person name="Hensen N."/>
            <person name="Bonometti L."/>
            <person name="Westerberg I."/>
            <person name="Brannstrom I.O."/>
            <person name="Guillou S."/>
            <person name="Cros-Aarteil S."/>
            <person name="Calhoun S."/>
            <person name="Haridas S."/>
            <person name="Kuo A."/>
            <person name="Mondo S."/>
            <person name="Pangilinan J."/>
            <person name="Riley R."/>
            <person name="Labutti K."/>
            <person name="Andreopoulos B."/>
            <person name="Lipzen A."/>
            <person name="Chen C."/>
            <person name="Yanf M."/>
            <person name="Daum C."/>
            <person name="Ng V."/>
            <person name="Clum A."/>
            <person name="Ohm R."/>
            <person name="Martin F."/>
            <person name="Silar P."/>
            <person name="Natvig D."/>
            <person name="Lalanne C."/>
            <person name="Gautier V."/>
            <person name="Ament-Velasquez S.L."/>
            <person name="Kruys A."/>
            <person name="Hutchinson M.I."/>
            <person name="Powell A.J."/>
            <person name="Barry K."/>
            <person name="Miller A.N."/>
            <person name="Grigoriev I.V."/>
            <person name="Debuchy R."/>
            <person name="Gladieux P."/>
            <person name="Thoren M.H."/>
            <person name="Johannesson H."/>
        </authorList>
    </citation>
    <scope>NUCLEOTIDE SEQUENCE</scope>
    <source>
        <strain evidence="6">CBS 103.79</strain>
    </source>
</reference>
<gene>
    <name evidence="6" type="ORF">C8A05DRAFT_16799</name>
</gene>
<evidence type="ECO:0000256" key="4">
    <source>
        <dbReference type="ARBA" id="ARBA00022807"/>
    </source>
</evidence>
<keyword evidence="3" id="KW-0378">Hydrolase</keyword>
<evidence type="ECO:0000256" key="3">
    <source>
        <dbReference type="ARBA" id="ARBA00022801"/>
    </source>
</evidence>
<dbReference type="GO" id="GO:0006508">
    <property type="term" value="P:proteolysis"/>
    <property type="evidence" value="ECO:0007669"/>
    <property type="project" value="UniProtKB-KW"/>
</dbReference>
<comment type="similarity">
    <text evidence="1">Belongs to the peptidase C15 family.</text>
</comment>
<dbReference type="PANTHER" id="PTHR23402">
    <property type="entry name" value="PROTEASE FAMILY C15 PYROGLUTAMYL-PEPTIDASE I-RELATED"/>
    <property type="match status" value="1"/>
</dbReference>
<evidence type="ECO:0000313" key="7">
    <source>
        <dbReference type="Proteomes" id="UP001303889"/>
    </source>
</evidence>
<evidence type="ECO:0000256" key="2">
    <source>
        <dbReference type="ARBA" id="ARBA00022670"/>
    </source>
</evidence>
<feature type="non-terminal residue" evidence="6">
    <location>
        <position position="1"/>
    </location>
</feature>
<dbReference type="Proteomes" id="UP001303889">
    <property type="component" value="Unassembled WGS sequence"/>
</dbReference>
<dbReference type="InterPro" id="IPR036440">
    <property type="entry name" value="Peptidase_C15-like_sf"/>
</dbReference>
<dbReference type="AlphaFoldDB" id="A0AAN6MHV5"/>
<evidence type="ECO:0000313" key="6">
    <source>
        <dbReference type="EMBL" id="KAK3900960.1"/>
    </source>
</evidence>
<keyword evidence="4" id="KW-0788">Thiol protease</keyword>
<dbReference type="Gene3D" id="3.40.630.20">
    <property type="entry name" value="Peptidase C15, pyroglutamyl peptidase I-like"/>
    <property type="match status" value="1"/>
</dbReference>
<organism evidence="6 7">
    <name type="scientific">Staphylotrichum tortipilum</name>
    <dbReference type="NCBI Taxonomy" id="2831512"/>
    <lineage>
        <taxon>Eukaryota</taxon>
        <taxon>Fungi</taxon>
        <taxon>Dikarya</taxon>
        <taxon>Ascomycota</taxon>
        <taxon>Pezizomycotina</taxon>
        <taxon>Sordariomycetes</taxon>
        <taxon>Sordariomycetidae</taxon>
        <taxon>Sordariales</taxon>
        <taxon>Chaetomiaceae</taxon>
        <taxon>Staphylotrichum</taxon>
    </lineage>
</organism>
<protein>
    <submittedName>
        <fullName evidence="6">Pyroglutamyl-peptidase 1</fullName>
    </submittedName>
</protein>
<evidence type="ECO:0000256" key="1">
    <source>
        <dbReference type="ARBA" id="ARBA00006641"/>
    </source>
</evidence>
<proteinExistence type="inferred from homology"/>
<sequence>LTPLKPFKKDYPINPSWEIARSLPAWLPPLRTKQPLGKPSSIPTPFNPPPPAAPAIPPVRLVVHDKPIRVNYETVRGVVPRLWEGAAIDSAGGSGVEGGDGKGEDGKGGGVQEGEGKEGGINPAIDLMLHIGMAGPRLFYAVERRGHRDGYVMGDVDGEVPAPREEVGEGWIWEGMPPELLTDVDVEDVLRRWRGHSPRHMDLRISEDAGHYMCDFIYFSSLAYLYKAGEKRRVLFLHVPSDASEHSIATGRELVLQLVRSVVESEVVRREKAKEEGKVEGAAV</sequence>
<keyword evidence="2" id="KW-0645">Protease</keyword>
<evidence type="ECO:0000256" key="5">
    <source>
        <dbReference type="SAM" id="MobiDB-lite"/>
    </source>
</evidence>
<comment type="caution">
    <text evidence="6">The sequence shown here is derived from an EMBL/GenBank/DDBJ whole genome shotgun (WGS) entry which is preliminary data.</text>
</comment>
<accession>A0AAN6MHV5</accession>
<dbReference type="PANTHER" id="PTHR23402:SF1">
    <property type="entry name" value="PYROGLUTAMYL-PEPTIDASE I"/>
    <property type="match status" value="1"/>
</dbReference>
<name>A0AAN6MHV5_9PEZI</name>
<dbReference type="SUPFAM" id="SSF53182">
    <property type="entry name" value="Pyrrolidone carboxyl peptidase (pyroglutamate aminopeptidase)"/>
    <property type="match status" value="1"/>
</dbReference>
<keyword evidence="7" id="KW-1185">Reference proteome</keyword>
<dbReference type="EMBL" id="MU855622">
    <property type="protein sequence ID" value="KAK3900960.1"/>
    <property type="molecule type" value="Genomic_DNA"/>
</dbReference>
<reference evidence="6" key="1">
    <citation type="journal article" date="2023" name="Mol. Phylogenet. Evol.">
        <title>Genome-scale phylogeny and comparative genomics of the fungal order Sordariales.</title>
        <authorList>
            <person name="Hensen N."/>
            <person name="Bonometti L."/>
            <person name="Westerberg I."/>
            <person name="Brannstrom I.O."/>
            <person name="Guillou S."/>
            <person name="Cros-Aarteil S."/>
            <person name="Calhoun S."/>
            <person name="Haridas S."/>
            <person name="Kuo A."/>
            <person name="Mondo S."/>
            <person name="Pangilinan J."/>
            <person name="Riley R."/>
            <person name="LaButti K."/>
            <person name="Andreopoulos B."/>
            <person name="Lipzen A."/>
            <person name="Chen C."/>
            <person name="Yan M."/>
            <person name="Daum C."/>
            <person name="Ng V."/>
            <person name="Clum A."/>
            <person name="Steindorff A."/>
            <person name="Ohm R.A."/>
            <person name="Martin F."/>
            <person name="Silar P."/>
            <person name="Natvig D.O."/>
            <person name="Lalanne C."/>
            <person name="Gautier V."/>
            <person name="Ament-Velasquez S.L."/>
            <person name="Kruys A."/>
            <person name="Hutchinson M.I."/>
            <person name="Powell A.J."/>
            <person name="Barry K."/>
            <person name="Miller A.N."/>
            <person name="Grigoriev I.V."/>
            <person name="Debuchy R."/>
            <person name="Gladieux P."/>
            <person name="Hiltunen Thoren M."/>
            <person name="Johannesson H."/>
        </authorList>
    </citation>
    <scope>NUCLEOTIDE SEQUENCE</scope>
    <source>
        <strain evidence="6">CBS 103.79</strain>
    </source>
</reference>
<dbReference type="InterPro" id="IPR016125">
    <property type="entry name" value="Peptidase_C15-like"/>
</dbReference>
<feature type="region of interest" description="Disordered" evidence="5">
    <location>
        <begin position="30"/>
        <end position="51"/>
    </location>
</feature>
<dbReference type="GO" id="GO:0008234">
    <property type="term" value="F:cysteine-type peptidase activity"/>
    <property type="evidence" value="ECO:0007669"/>
    <property type="project" value="UniProtKB-KW"/>
</dbReference>